<dbReference type="EMBL" id="KP795504">
    <property type="protein sequence ID" value="AKN36678.1"/>
    <property type="molecule type" value="Genomic_DNA"/>
</dbReference>
<proteinExistence type="predicted"/>
<name>A0A0H3ZKR2_9VIBR</name>
<sequence>MFKPKQKSTLAGLGLIGGAVAMATTGNADIITVDVTDTGYQIGGLVPAIYTLATGVIGFVLGMFDEDKKA</sequence>
<keyword evidence="1" id="KW-1133">Transmembrane helix</keyword>
<keyword evidence="1" id="KW-0472">Membrane</keyword>
<keyword evidence="2" id="KW-0732">Signal</keyword>
<evidence type="ECO:0000313" key="3">
    <source>
        <dbReference type="EMBL" id="AKN36678.1"/>
    </source>
</evidence>
<feature type="chain" id="PRO_5005204456" description="Phage protein" evidence="2">
    <location>
        <begin position="24"/>
        <end position="70"/>
    </location>
</feature>
<organism evidence="3">
    <name type="scientific">Vibrio sp. FF_482</name>
    <dbReference type="NCBI Taxonomy" id="1652836"/>
    <lineage>
        <taxon>Bacteria</taxon>
        <taxon>Pseudomonadati</taxon>
        <taxon>Pseudomonadota</taxon>
        <taxon>Gammaproteobacteria</taxon>
        <taxon>Vibrionales</taxon>
        <taxon>Vibrionaceae</taxon>
        <taxon>Vibrio</taxon>
    </lineage>
</organism>
<feature type="transmembrane region" description="Helical" evidence="1">
    <location>
        <begin position="44"/>
        <end position="64"/>
    </location>
</feature>
<dbReference type="AlphaFoldDB" id="A0A0H3ZKR2"/>
<protein>
    <recommendedName>
        <fullName evidence="4">Phage protein</fullName>
    </recommendedName>
</protein>
<reference evidence="3" key="1">
    <citation type="journal article" date="2015" name="MBio">
        <title>Eco-Evolutionary Dynamics of Episomes among Ecologically Cohesive Bacterial Populations.</title>
        <authorList>
            <person name="Xue H."/>
            <person name="Cordero O.X."/>
            <person name="Camas F.M."/>
            <person name="Trimble W."/>
            <person name="Meyer F."/>
            <person name="Guglielmini J."/>
            <person name="Rocha E.P."/>
            <person name="Polz M.F."/>
        </authorList>
    </citation>
    <scope>NUCLEOTIDE SEQUENCE</scope>
    <source>
        <strain evidence="3">FF_482</strain>
    </source>
</reference>
<keyword evidence="1" id="KW-0812">Transmembrane</keyword>
<evidence type="ECO:0008006" key="4">
    <source>
        <dbReference type="Google" id="ProtNLM"/>
    </source>
</evidence>
<accession>A0A0H3ZKR2</accession>
<evidence type="ECO:0000256" key="1">
    <source>
        <dbReference type="SAM" id="Phobius"/>
    </source>
</evidence>
<evidence type="ECO:0000256" key="2">
    <source>
        <dbReference type="SAM" id="SignalP"/>
    </source>
</evidence>
<feature type="signal peptide" evidence="2">
    <location>
        <begin position="1"/>
        <end position="23"/>
    </location>
</feature>